<accession>A0A381S1Q4</accession>
<keyword evidence="6" id="KW-1278">Translocase</keyword>
<evidence type="ECO:0000256" key="1">
    <source>
        <dbReference type="ARBA" id="ARBA00022448"/>
    </source>
</evidence>
<dbReference type="Gene3D" id="2.40.50.100">
    <property type="match status" value="1"/>
</dbReference>
<dbReference type="GO" id="GO:0043190">
    <property type="term" value="C:ATP-binding cassette (ABC) transporter complex"/>
    <property type="evidence" value="ECO:0007669"/>
    <property type="project" value="InterPro"/>
</dbReference>
<dbReference type="GO" id="GO:0015417">
    <property type="term" value="F:ABC-type polyamine transporter activity"/>
    <property type="evidence" value="ECO:0007669"/>
    <property type="project" value="InterPro"/>
</dbReference>
<dbReference type="NCBIfam" id="TIGR01187">
    <property type="entry name" value="potA"/>
    <property type="match status" value="1"/>
</dbReference>
<dbReference type="SUPFAM" id="SSF52540">
    <property type="entry name" value="P-loop containing nucleoside triphosphate hydrolases"/>
    <property type="match status" value="1"/>
</dbReference>
<keyword evidence="2" id="KW-1003">Cell membrane</keyword>
<organism evidence="9">
    <name type="scientific">marine metagenome</name>
    <dbReference type="NCBI Taxonomy" id="408172"/>
    <lineage>
        <taxon>unclassified sequences</taxon>
        <taxon>metagenomes</taxon>
        <taxon>ecological metagenomes</taxon>
    </lineage>
</organism>
<dbReference type="InterPro" id="IPR003593">
    <property type="entry name" value="AAA+_ATPase"/>
</dbReference>
<dbReference type="PROSITE" id="PS00211">
    <property type="entry name" value="ABC_TRANSPORTER_1"/>
    <property type="match status" value="1"/>
</dbReference>
<dbReference type="SUPFAM" id="SSF50331">
    <property type="entry name" value="MOP-like"/>
    <property type="match status" value="1"/>
</dbReference>
<dbReference type="FunFam" id="3.40.50.300:FF:000133">
    <property type="entry name" value="Spermidine/putrescine import ATP-binding protein PotA"/>
    <property type="match status" value="1"/>
</dbReference>
<dbReference type="Pfam" id="PF00005">
    <property type="entry name" value="ABC_tran"/>
    <property type="match status" value="1"/>
</dbReference>
<dbReference type="GO" id="GO:0005524">
    <property type="term" value="F:ATP binding"/>
    <property type="evidence" value="ECO:0007669"/>
    <property type="project" value="UniProtKB-KW"/>
</dbReference>
<dbReference type="InterPro" id="IPR003439">
    <property type="entry name" value="ABC_transporter-like_ATP-bd"/>
</dbReference>
<keyword evidence="3" id="KW-0997">Cell inner membrane</keyword>
<evidence type="ECO:0000256" key="5">
    <source>
        <dbReference type="ARBA" id="ARBA00022840"/>
    </source>
</evidence>
<protein>
    <recommendedName>
        <fullName evidence="8">ABC transporter domain-containing protein</fullName>
    </recommendedName>
</protein>
<dbReference type="InterPro" id="IPR013611">
    <property type="entry name" value="Transp-assoc_OB_typ2"/>
</dbReference>
<proteinExistence type="predicted"/>
<dbReference type="PROSITE" id="PS50893">
    <property type="entry name" value="ABC_TRANSPORTER_2"/>
    <property type="match status" value="1"/>
</dbReference>
<dbReference type="SMART" id="SM00382">
    <property type="entry name" value="AAA"/>
    <property type="match status" value="1"/>
</dbReference>
<evidence type="ECO:0000256" key="2">
    <source>
        <dbReference type="ARBA" id="ARBA00022475"/>
    </source>
</evidence>
<dbReference type="PANTHER" id="PTHR42781">
    <property type="entry name" value="SPERMIDINE/PUTRESCINE IMPORT ATP-BINDING PROTEIN POTA"/>
    <property type="match status" value="1"/>
</dbReference>
<dbReference type="Pfam" id="PF08402">
    <property type="entry name" value="TOBE_2"/>
    <property type="match status" value="1"/>
</dbReference>
<gene>
    <name evidence="9" type="ORF">METZ01_LOCUS50183</name>
</gene>
<keyword evidence="5" id="KW-0067">ATP-binding</keyword>
<dbReference type="Gene3D" id="3.40.50.300">
    <property type="entry name" value="P-loop containing nucleotide triphosphate hydrolases"/>
    <property type="match status" value="1"/>
</dbReference>
<dbReference type="InterPro" id="IPR017871">
    <property type="entry name" value="ABC_transporter-like_CS"/>
</dbReference>
<evidence type="ECO:0000256" key="7">
    <source>
        <dbReference type="ARBA" id="ARBA00023136"/>
    </source>
</evidence>
<name>A0A381S1Q4_9ZZZZ</name>
<evidence type="ECO:0000259" key="8">
    <source>
        <dbReference type="PROSITE" id="PS50893"/>
    </source>
</evidence>
<dbReference type="GO" id="GO:0016887">
    <property type="term" value="F:ATP hydrolysis activity"/>
    <property type="evidence" value="ECO:0007669"/>
    <property type="project" value="InterPro"/>
</dbReference>
<feature type="domain" description="ABC transporter" evidence="8">
    <location>
        <begin position="14"/>
        <end position="244"/>
    </location>
</feature>
<keyword evidence="1" id="KW-0813">Transport</keyword>
<keyword evidence="4" id="KW-0547">Nucleotide-binding</keyword>
<keyword evidence="7" id="KW-0472">Membrane</keyword>
<evidence type="ECO:0000256" key="6">
    <source>
        <dbReference type="ARBA" id="ARBA00022967"/>
    </source>
</evidence>
<dbReference type="InterPro" id="IPR027417">
    <property type="entry name" value="P-loop_NTPase"/>
</dbReference>
<dbReference type="AlphaFoldDB" id="A0A381S1Q4"/>
<sequence>MSNDNQTTKKQPFIEIKGISKHFGDFVAVNKVDLTIFKGELFSILGASGSGKTTLLRVMAGLATPTEGSVVIDGIDMTHIPPYERPVNIMFQNYALFPHMTVFDNVAYGLKKEKMPKEEIKSKVAQMLELVKLSEYSHRKPDQLSGGQSQRVALARALVKQPKVLLLDEPMAALDKKLKQNTAFELVNIQEELGVTFIIVTHDQEEAMTLSDRIAVMEEGKFLQIGPPNEIYENPRSKFIADFVGNINMFAATILSKQTNKIVVNCPTLGGQHEIDFDGSIADDIESITLAIRPEKIMIDNQLSGSENTYIKGIVEDFGYFGNLSIYRVKTSDGNIIQVSKQNRYRSERVISWDDEVYLSWEPSNLLLLTE</sequence>
<dbReference type="EMBL" id="UINC01002499">
    <property type="protein sequence ID" value="SUZ97329.1"/>
    <property type="molecule type" value="Genomic_DNA"/>
</dbReference>
<evidence type="ECO:0000256" key="3">
    <source>
        <dbReference type="ARBA" id="ARBA00022519"/>
    </source>
</evidence>
<dbReference type="InterPro" id="IPR008995">
    <property type="entry name" value="Mo/tungstate-bd_C_term_dom"/>
</dbReference>
<reference evidence="9" key="1">
    <citation type="submission" date="2018-05" db="EMBL/GenBank/DDBJ databases">
        <authorList>
            <person name="Lanie J.A."/>
            <person name="Ng W.-L."/>
            <person name="Kazmierczak K.M."/>
            <person name="Andrzejewski T.M."/>
            <person name="Davidsen T.M."/>
            <person name="Wayne K.J."/>
            <person name="Tettelin H."/>
            <person name="Glass J.I."/>
            <person name="Rusch D."/>
            <person name="Podicherti R."/>
            <person name="Tsui H.-C.T."/>
            <person name="Winkler M.E."/>
        </authorList>
    </citation>
    <scope>NUCLEOTIDE SEQUENCE</scope>
</reference>
<evidence type="ECO:0000256" key="4">
    <source>
        <dbReference type="ARBA" id="ARBA00022741"/>
    </source>
</evidence>
<dbReference type="InterPro" id="IPR005893">
    <property type="entry name" value="PotA-like"/>
</dbReference>
<dbReference type="PANTHER" id="PTHR42781:SF5">
    <property type="entry name" value="PUTRESCINE TRANSPORT ATP-BINDING PROTEIN POTG"/>
    <property type="match status" value="1"/>
</dbReference>
<evidence type="ECO:0000313" key="9">
    <source>
        <dbReference type="EMBL" id="SUZ97329.1"/>
    </source>
</evidence>
<dbReference type="InterPro" id="IPR050093">
    <property type="entry name" value="ABC_SmlMolc_Importer"/>
</dbReference>